<protein>
    <recommendedName>
        <fullName evidence="2">DUF6699 domain-containing protein</fullName>
    </recommendedName>
</protein>
<feature type="compositionally biased region" description="Low complexity" evidence="1">
    <location>
        <begin position="124"/>
        <end position="140"/>
    </location>
</feature>
<organism evidence="3 4">
    <name type="scientific">Marasmiellus scandens</name>
    <dbReference type="NCBI Taxonomy" id="2682957"/>
    <lineage>
        <taxon>Eukaryota</taxon>
        <taxon>Fungi</taxon>
        <taxon>Dikarya</taxon>
        <taxon>Basidiomycota</taxon>
        <taxon>Agaricomycotina</taxon>
        <taxon>Agaricomycetes</taxon>
        <taxon>Agaricomycetidae</taxon>
        <taxon>Agaricales</taxon>
        <taxon>Marasmiineae</taxon>
        <taxon>Omphalotaceae</taxon>
        <taxon>Marasmiellus</taxon>
    </lineage>
</organism>
<dbReference type="Proteomes" id="UP001498398">
    <property type="component" value="Unassembled WGS sequence"/>
</dbReference>
<keyword evidence="4" id="KW-1185">Reference proteome</keyword>
<evidence type="ECO:0000256" key="1">
    <source>
        <dbReference type="SAM" id="MobiDB-lite"/>
    </source>
</evidence>
<sequence length="454" mass="50429">MEPDYTEDITSAFRRLQSALAETYPETFQTFEDADNIYQTLMCSNVRTRLGISDATYEAKSSVIVLHQEDNFSPAQHVDPRLKSVTNTISLATRLSTTLRKRVLNPTFPPIFGRMTSRLQDLFGGSSRSSGEPSKSRSLSHSVLAPPINTNMPIVYNGKYASVLPTHFPTRSHSPTTSRINRPSPLRYNTYDSSTIFSKTRPTRSAKARDSSFPYPLYTPAAAKYGHHRESFMTAPTLSIQSHTSFGCFASRATCSTSAASRQAHTWHNSGKVDGPRPHVSFVNPNRPQTLHMHPLLAASSHSRAPISYDVMFPPSPQTVVDRTTRTAVPSHTLGQPATDPPTCSTLVLRSDRFPWPIVGLVSKRPVTNSDLILTLYNVLSSRVTREEWDALGKGSRAQRKVTRAYERRTRALGDEEGGVRRIDWLGEKTRLIGIEVDKTAIDLGVAKLIFGKP</sequence>
<dbReference type="Pfam" id="PF20415">
    <property type="entry name" value="DUF6699"/>
    <property type="match status" value="1"/>
</dbReference>
<evidence type="ECO:0000313" key="4">
    <source>
        <dbReference type="Proteomes" id="UP001498398"/>
    </source>
</evidence>
<gene>
    <name evidence="3" type="ORF">VKT23_007716</name>
</gene>
<proteinExistence type="predicted"/>
<feature type="domain" description="DUF6699" evidence="2">
    <location>
        <begin position="307"/>
        <end position="437"/>
    </location>
</feature>
<accession>A0ABR1JL76</accession>
<evidence type="ECO:0000313" key="3">
    <source>
        <dbReference type="EMBL" id="KAK7463132.1"/>
    </source>
</evidence>
<feature type="region of interest" description="Disordered" evidence="1">
    <location>
        <begin position="122"/>
        <end position="143"/>
    </location>
</feature>
<name>A0ABR1JL76_9AGAR</name>
<dbReference type="InterPro" id="IPR046522">
    <property type="entry name" value="DUF6699"/>
</dbReference>
<comment type="caution">
    <text evidence="3">The sequence shown here is derived from an EMBL/GenBank/DDBJ whole genome shotgun (WGS) entry which is preliminary data.</text>
</comment>
<reference evidence="3 4" key="1">
    <citation type="submission" date="2024-01" db="EMBL/GenBank/DDBJ databases">
        <title>A draft genome for the cacao thread blight pathogen Marasmiellus scandens.</title>
        <authorList>
            <person name="Baruah I.K."/>
            <person name="Leung J."/>
            <person name="Bukari Y."/>
            <person name="Amoako-Attah I."/>
            <person name="Meinhardt L.W."/>
            <person name="Bailey B.A."/>
            <person name="Cohen S.P."/>
        </authorList>
    </citation>
    <scope>NUCLEOTIDE SEQUENCE [LARGE SCALE GENOMIC DNA]</scope>
    <source>
        <strain evidence="3 4">GH-19</strain>
    </source>
</reference>
<dbReference type="EMBL" id="JBANRG010000010">
    <property type="protein sequence ID" value="KAK7463132.1"/>
    <property type="molecule type" value="Genomic_DNA"/>
</dbReference>
<evidence type="ECO:0000259" key="2">
    <source>
        <dbReference type="Pfam" id="PF20415"/>
    </source>
</evidence>